<reference evidence="6" key="2">
    <citation type="journal article" date="2020" name="Plant J.">
        <title>Transposons played a major role in the diversification between the closely related almond and peach genomes: results from the almond genome sequence.</title>
        <authorList>
            <person name="Alioto T."/>
            <person name="Alexiou K.G."/>
            <person name="Bardil A."/>
            <person name="Barteri F."/>
            <person name="Castanera R."/>
            <person name="Cruz F."/>
            <person name="Dhingra A."/>
            <person name="Duval H."/>
            <person name="Fernandez I Marti A."/>
            <person name="Frias L."/>
            <person name="Galan B."/>
            <person name="Garcia J.L."/>
            <person name="Howad W."/>
            <person name="Gomez-Garrido J."/>
            <person name="Gut M."/>
            <person name="Julca I."/>
            <person name="Morata J."/>
            <person name="Puigdomenech P."/>
            <person name="Ribeca P."/>
            <person name="Rubio Cabetas M.J."/>
            <person name="Vlasova A."/>
            <person name="Wirthensohn M."/>
            <person name="Garcia-Mas J."/>
            <person name="Gabaldon T."/>
            <person name="Casacuberta J.M."/>
            <person name="Arus P."/>
        </authorList>
    </citation>
    <scope>NUCLEOTIDE SEQUENCE [LARGE SCALE GENOMIC DNA]</scope>
    <source>
        <strain evidence="6">cv. Texas</strain>
    </source>
</reference>
<dbReference type="Proteomes" id="UP000327085">
    <property type="component" value="Chromosome 1"/>
</dbReference>
<dbReference type="EMBL" id="CABIKO010000118">
    <property type="protein sequence ID" value="VVA27196.1"/>
    <property type="molecule type" value="Genomic_DNA"/>
</dbReference>
<dbReference type="InParanoid" id="A0A5E4FH42"/>
<evidence type="ECO:0000313" key="6">
    <source>
        <dbReference type="Proteomes" id="UP000327085"/>
    </source>
</evidence>
<dbReference type="Proteomes" id="UP001054821">
    <property type="component" value="Chromosome 1"/>
</dbReference>
<evidence type="ECO:0000256" key="2">
    <source>
        <dbReference type="ARBA" id="ARBA00022679"/>
    </source>
</evidence>
<reference evidence="4 7" key="3">
    <citation type="journal article" date="2022" name="G3 (Bethesda)">
        <title>Whole-genome sequence and methylome profiling of the almond [Prunus dulcis (Mill.) D.A. Webb] cultivar 'Nonpareil'.</title>
        <authorList>
            <person name="D'Amico-Willman K.M."/>
            <person name="Ouma W.Z."/>
            <person name="Meulia T."/>
            <person name="Sideli G.M."/>
            <person name="Gradziel T.M."/>
            <person name="Fresnedo-Ramirez J."/>
        </authorList>
    </citation>
    <scope>NUCLEOTIDE SEQUENCE [LARGE SCALE GENOMIC DNA]</scope>
    <source>
        <strain evidence="4">Clone GOH B32 T37-40</strain>
    </source>
</reference>
<proteinExistence type="inferred from homology"/>
<dbReference type="InterPro" id="IPR023213">
    <property type="entry name" value="CAT-like_dom_sf"/>
</dbReference>
<dbReference type="OMA" id="QSTFHFI"/>
<dbReference type="AlphaFoldDB" id="A0A5E4FH42"/>
<keyword evidence="7" id="KW-1185">Reference proteome</keyword>
<keyword evidence="3" id="KW-0012">Acyltransferase</keyword>
<evidence type="ECO:0000256" key="1">
    <source>
        <dbReference type="ARBA" id="ARBA00009861"/>
    </source>
</evidence>
<dbReference type="InterPro" id="IPR050317">
    <property type="entry name" value="Plant_Fungal_Acyltransferase"/>
</dbReference>
<dbReference type="EMBL" id="JAJFAZ020000001">
    <property type="protein sequence ID" value="KAI5348611.1"/>
    <property type="molecule type" value="Genomic_DNA"/>
</dbReference>
<evidence type="ECO:0000256" key="3">
    <source>
        <dbReference type="ARBA" id="ARBA00023315"/>
    </source>
</evidence>
<dbReference type="PANTHER" id="PTHR31642:SF324">
    <property type="entry name" value="SPERMIDINE HYDROXYCINNAMOYL TRANSFERASE"/>
    <property type="match status" value="1"/>
</dbReference>
<reference evidence="5" key="1">
    <citation type="submission" date="2019-07" db="EMBL/GenBank/DDBJ databases">
        <authorList>
            <person name="Alioto T."/>
            <person name="Alioto T."/>
            <person name="Gomez Garrido J."/>
        </authorList>
    </citation>
    <scope>NUCLEOTIDE SEQUENCE</scope>
</reference>
<protein>
    <submittedName>
        <fullName evidence="5">PREDICTED: shikimate</fullName>
    </submittedName>
</protein>
<keyword evidence="2" id="KW-0808">Transferase</keyword>
<dbReference type="FunFam" id="3.30.559.10:FF:000008">
    <property type="entry name" value="Tryptamine hydroxycinnamoyl transferase"/>
    <property type="match status" value="1"/>
</dbReference>
<name>A0A5E4FH42_PRUDU</name>
<comment type="similarity">
    <text evidence="1">Belongs to the plant acyltransferase family.</text>
</comment>
<gene>
    <name evidence="5" type="ORF">ALMOND_2B009733</name>
    <name evidence="4" type="ORF">L3X38_001498</name>
</gene>
<evidence type="ECO:0000313" key="7">
    <source>
        <dbReference type="Proteomes" id="UP001054821"/>
    </source>
</evidence>
<evidence type="ECO:0000313" key="5">
    <source>
        <dbReference type="EMBL" id="VVA27196.1"/>
    </source>
</evidence>
<dbReference type="Pfam" id="PF02458">
    <property type="entry name" value="Transferase"/>
    <property type="match status" value="2"/>
</dbReference>
<dbReference type="Gene3D" id="3.30.559.10">
    <property type="entry name" value="Chloramphenicol acetyltransferase-like domain"/>
    <property type="match status" value="2"/>
</dbReference>
<accession>A0A5E4FH42</accession>
<evidence type="ECO:0000313" key="4">
    <source>
        <dbReference type="EMBL" id="KAI5348611.1"/>
    </source>
</evidence>
<sequence>MVVKIKGCYVLKPSTPTLQGSLALSESDQVDTISHPVVCVGLAEAISSSICNGMGVQFIEAESDSKLDDLGDFSPSPEYDYLILTVDYTLPIHELPILLVQLTRFKCGGVSLSLTISHAVVGGQSTFHFISEWARLAKGLDHSELDHPPLLLGQSDNIEKRKKKTTVAMLKLTKQQIEKLKRMANEGNDYKNSGTKRAYTRYQTVAGHIWRCASKARVHRNEQPTAMGVCVDLRSRMQPPLPQGYFGNATFYGVARSLAGDLVSKPLGYASSRITEAIEKVSNYYVLSAIDHFRNQPNLTRFQDLHALGIAEGDFYGNPNLEVVTWSTPPMYGLDFGWEKEIYMGSGTYDFDGESFLLPSPDGDGSMVLTLCLQVAHMDAFKKHFYEDIILHKLYSKL</sequence>
<organism evidence="5 6">
    <name type="scientific">Prunus dulcis</name>
    <name type="common">Almond</name>
    <name type="synonym">Amygdalus dulcis</name>
    <dbReference type="NCBI Taxonomy" id="3755"/>
    <lineage>
        <taxon>Eukaryota</taxon>
        <taxon>Viridiplantae</taxon>
        <taxon>Streptophyta</taxon>
        <taxon>Embryophyta</taxon>
        <taxon>Tracheophyta</taxon>
        <taxon>Spermatophyta</taxon>
        <taxon>Magnoliopsida</taxon>
        <taxon>eudicotyledons</taxon>
        <taxon>Gunneridae</taxon>
        <taxon>Pentapetalae</taxon>
        <taxon>rosids</taxon>
        <taxon>fabids</taxon>
        <taxon>Rosales</taxon>
        <taxon>Rosaceae</taxon>
        <taxon>Amygdaloideae</taxon>
        <taxon>Amygdaleae</taxon>
        <taxon>Prunus</taxon>
    </lineage>
</organism>
<dbReference type="Gramene" id="VVA27196">
    <property type="protein sequence ID" value="VVA27196"/>
    <property type="gene ID" value="Prudul26B009733"/>
</dbReference>
<dbReference type="PANTHER" id="PTHR31642">
    <property type="entry name" value="TRICHOTHECENE 3-O-ACETYLTRANSFERASE"/>
    <property type="match status" value="1"/>
</dbReference>
<dbReference type="GO" id="GO:0016747">
    <property type="term" value="F:acyltransferase activity, transferring groups other than amino-acyl groups"/>
    <property type="evidence" value="ECO:0007669"/>
    <property type="project" value="TreeGrafter"/>
</dbReference>